<proteinExistence type="predicted"/>
<protein>
    <submittedName>
        <fullName evidence="1">HDC14639</fullName>
    </submittedName>
</protein>
<evidence type="ECO:0000313" key="1">
    <source>
        <dbReference type="EMBL" id="DAA04207.1"/>
    </source>
</evidence>
<gene>
    <name evidence="1" type="ORF">HDC14639</name>
</gene>
<dbReference type="AlphaFoldDB" id="Q6IJL4"/>
<organism evidence="1">
    <name type="scientific">Drosophila melanogaster</name>
    <name type="common">Fruit fly</name>
    <dbReference type="NCBI Taxonomy" id="7227"/>
    <lineage>
        <taxon>Eukaryota</taxon>
        <taxon>Metazoa</taxon>
        <taxon>Ecdysozoa</taxon>
        <taxon>Arthropoda</taxon>
        <taxon>Hexapoda</taxon>
        <taxon>Insecta</taxon>
        <taxon>Pterygota</taxon>
        <taxon>Neoptera</taxon>
        <taxon>Endopterygota</taxon>
        <taxon>Diptera</taxon>
        <taxon>Brachycera</taxon>
        <taxon>Muscomorpha</taxon>
        <taxon>Ephydroidea</taxon>
        <taxon>Drosophilidae</taxon>
        <taxon>Drosophila</taxon>
        <taxon>Sophophora</taxon>
    </lineage>
</organism>
<dbReference type="EMBL" id="BK002702">
    <property type="protein sequence ID" value="DAA04207.1"/>
    <property type="molecule type" value="Genomic_DNA"/>
</dbReference>
<accession>Q6IJL4</accession>
<sequence length="86" mass="9727">MSRQKSEALDSARAEILGHRQDSKMCWWPRLCTEIIICSLAAHPGDGYGDADSNSISTLVFPGFRRFMPLDCCWQVAPWRPVGQEE</sequence>
<name>Q6IJL4_DROME</name>
<reference evidence="1" key="1">
    <citation type="journal article" date="2003" name="Genome Biol.">
        <title>An integrated gene annotation and transcriptional profiling approach towards the full gene content of the Drosophila genome.</title>
        <authorList>
            <person name="Hild M."/>
            <person name="Beckmann B."/>
            <person name="Haas S.A."/>
            <person name="Koch B."/>
            <person name="Solovyev V."/>
            <person name="Busold C."/>
            <person name="Fellenberg K."/>
            <person name="Boutros M."/>
            <person name="Vingron M."/>
            <person name="Sauer F."/>
            <person name="Hoheisel J.D."/>
            <person name="Paro R."/>
        </authorList>
    </citation>
    <scope>NUCLEOTIDE SEQUENCE</scope>
</reference>